<keyword evidence="4 6" id="KW-1133">Transmembrane helix</keyword>
<dbReference type="Pfam" id="PF12823">
    <property type="entry name" value="DUF3817"/>
    <property type="match status" value="1"/>
</dbReference>
<dbReference type="EMBL" id="FNEZ01000004">
    <property type="protein sequence ID" value="SDK21193.1"/>
    <property type="molecule type" value="Genomic_DNA"/>
</dbReference>
<organism evidence="8 9">
    <name type="scientific">Flavobacterium noncentrifugens</name>
    <dbReference type="NCBI Taxonomy" id="1128970"/>
    <lineage>
        <taxon>Bacteria</taxon>
        <taxon>Pseudomonadati</taxon>
        <taxon>Bacteroidota</taxon>
        <taxon>Flavobacteriia</taxon>
        <taxon>Flavobacteriales</taxon>
        <taxon>Flavobacteriaceae</taxon>
        <taxon>Flavobacterium</taxon>
    </lineage>
</organism>
<evidence type="ECO:0000256" key="3">
    <source>
        <dbReference type="ARBA" id="ARBA00022692"/>
    </source>
</evidence>
<dbReference type="RefSeq" id="WP_091396829.1">
    <property type="nucleotide sequence ID" value="NZ_BKAI01000008.1"/>
</dbReference>
<evidence type="ECO:0000313" key="8">
    <source>
        <dbReference type="EMBL" id="SDK21193.1"/>
    </source>
</evidence>
<keyword evidence="9" id="KW-1185">Reference proteome</keyword>
<evidence type="ECO:0000256" key="1">
    <source>
        <dbReference type="ARBA" id="ARBA00004651"/>
    </source>
</evidence>
<gene>
    <name evidence="8" type="ORF">SAMN04487935_2836</name>
</gene>
<feature type="transmembrane region" description="Helical" evidence="6">
    <location>
        <begin position="70"/>
        <end position="88"/>
    </location>
</feature>
<dbReference type="STRING" id="1128970.SAMN04487935_2836"/>
<protein>
    <submittedName>
        <fullName evidence="8">Integral membrane protein</fullName>
    </submittedName>
</protein>
<sequence length="94" mass="11061">MLRIFKIVALLEGVSYLALFSNMLLIKPNHIELYKMLLFPIGMAHGILFISYIILAIMLKIELNWDWKKFGFICLASILPFGTFYMEYKYFKNA</sequence>
<reference evidence="8 9" key="1">
    <citation type="submission" date="2016-10" db="EMBL/GenBank/DDBJ databases">
        <authorList>
            <person name="de Groot N.N."/>
        </authorList>
    </citation>
    <scope>NUCLEOTIDE SEQUENCE [LARGE SCALE GENOMIC DNA]</scope>
    <source>
        <strain evidence="8 9">CGMCC 1.10076</strain>
    </source>
</reference>
<evidence type="ECO:0000313" key="9">
    <source>
        <dbReference type="Proteomes" id="UP000199580"/>
    </source>
</evidence>
<feature type="domain" description="DUF3817" evidence="7">
    <location>
        <begin position="2"/>
        <end position="90"/>
    </location>
</feature>
<comment type="subcellular location">
    <subcellularLocation>
        <location evidence="1">Cell membrane</location>
        <topology evidence="1">Multi-pass membrane protein</topology>
    </subcellularLocation>
</comment>
<dbReference type="AlphaFoldDB" id="A0A1G9A1I2"/>
<dbReference type="OrthoDB" id="1121311at2"/>
<dbReference type="InterPro" id="IPR023845">
    <property type="entry name" value="DUF3817_TM"/>
</dbReference>
<feature type="transmembrane region" description="Helical" evidence="6">
    <location>
        <begin position="37"/>
        <end position="58"/>
    </location>
</feature>
<evidence type="ECO:0000256" key="6">
    <source>
        <dbReference type="SAM" id="Phobius"/>
    </source>
</evidence>
<dbReference type="PANTHER" id="PTHR40077">
    <property type="entry name" value="MEMBRANE PROTEIN-RELATED"/>
    <property type="match status" value="1"/>
</dbReference>
<keyword evidence="2" id="KW-1003">Cell membrane</keyword>
<evidence type="ECO:0000256" key="4">
    <source>
        <dbReference type="ARBA" id="ARBA00022989"/>
    </source>
</evidence>
<evidence type="ECO:0000256" key="2">
    <source>
        <dbReference type="ARBA" id="ARBA00022475"/>
    </source>
</evidence>
<name>A0A1G9A1I2_9FLAO</name>
<proteinExistence type="predicted"/>
<evidence type="ECO:0000259" key="7">
    <source>
        <dbReference type="Pfam" id="PF12823"/>
    </source>
</evidence>
<evidence type="ECO:0000256" key="5">
    <source>
        <dbReference type="ARBA" id="ARBA00023136"/>
    </source>
</evidence>
<accession>A0A1G9A1I2</accession>
<dbReference type="NCBIfam" id="TIGR03954">
    <property type="entry name" value="integ_memb_HG"/>
    <property type="match status" value="1"/>
</dbReference>
<dbReference type="Proteomes" id="UP000199580">
    <property type="component" value="Unassembled WGS sequence"/>
</dbReference>
<dbReference type="PANTHER" id="PTHR40077:SF1">
    <property type="entry name" value="MEMBRANE PROTEIN"/>
    <property type="match status" value="1"/>
</dbReference>
<keyword evidence="3 6" id="KW-0812">Transmembrane</keyword>
<dbReference type="GO" id="GO:0005886">
    <property type="term" value="C:plasma membrane"/>
    <property type="evidence" value="ECO:0007669"/>
    <property type="project" value="UniProtKB-SubCell"/>
</dbReference>
<keyword evidence="5 6" id="KW-0472">Membrane</keyword>
<feature type="transmembrane region" description="Helical" evidence="6">
    <location>
        <begin position="7"/>
        <end position="25"/>
    </location>
</feature>